<dbReference type="InterPro" id="IPR050523">
    <property type="entry name" value="AKR_Detox_Biosynth"/>
</dbReference>
<dbReference type="PANTHER" id="PTHR43364:SF17">
    <property type="entry name" value="ALDO KETO REDUCTASE"/>
    <property type="match status" value="1"/>
</dbReference>
<gene>
    <name evidence="2" type="ORF">MANT1106_LOCUS16011</name>
</gene>
<dbReference type="InterPro" id="IPR023210">
    <property type="entry name" value="NADP_OxRdtase_dom"/>
</dbReference>
<protein>
    <recommendedName>
        <fullName evidence="1">NADP-dependent oxidoreductase domain-containing protein</fullName>
    </recommendedName>
</protein>
<dbReference type="SUPFAM" id="SSF51430">
    <property type="entry name" value="NAD(P)-linked oxidoreductase"/>
    <property type="match status" value="1"/>
</dbReference>
<sequence>MASPKTVPRRSELRKVKFGTTDMMVTEVCGGTMTWGSFNDKEEMAHDQLDKMVAMGVNFLDTAELYPVGWNYGALTEKWMGNWLEKRVSDGSVDRSKIYIATKVNPMGIGAEHEGRGVASHGYDSEIVTWSCKKSIERMKCEYIDLYQVHWPTRDCPLMSTPTFQPGDVNRFMPSFDKGTQADFDRTVTSIKELFDAKLIRHWGVSNENSFGITMLATTCVKLGCPLPVSCQNDFSILNQVYEEDTYEAAYRIGMVGLPYGGLCGGTLTGKYFDKTKPQYAAKDAAERPLDQCRHRIKADFQPRYGEKGPMAAAAEVVALAEEWGITPTELSLAWSISRPCNASIIIGTTTVRQVEECVNAALLDLPEELISAVGLIHERHRNPCVFYADKEAWKSNSNEGRAAQTPEA</sequence>
<evidence type="ECO:0000259" key="1">
    <source>
        <dbReference type="Pfam" id="PF00248"/>
    </source>
</evidence>
<feature type="domain" description="NADP-dependent oxidoreductase" evidence="1">
    <location>
        <begin position="28"/>
        <end position="373"/>
    </location>
</feature>
<accession>A0A7S0SSF7</accession>
<dbReference type="AlphaFoldDB" id="A0A7S0SSF7"/>
<name>A0A7S0SSF7_9CHLO</name>
<dbReference type="Gene3D" id="3.20.20.100">
    <property type="entry name" value="NADP-dependent oxidoreductase domain"/>
    <property type="match status" value="1"/>
</dbReference>
<proteinExistence type="predicted"/>
<reference evidence="2" key="1">
    <citation type="submission" date="2021-01" db="EMBL/GenBank/DDBJ databases">
        <authorList>
            <person name="Corre E."/>
            <person name="Pelletier E."/>
            <person name="Niang G."/>
            <person name="Scheremetjew M."/>
            <person name="Finn R."/>
            <person name="Kale V."/>
            <person name="Holt S."/>
            <person name="Cochrane G."/>
            <person name="Meng A."/>
            <person name="Brown T."/>
            <person name="Cohen L."/>
        </authorList>
    </citation>
    <scope>NUCLEOTIDE SEQUENCE</scope>
    <source>
        <strain evidence="2">SL-175</strain>
    </source>
</reference>
<dbReference type="EMBL" id="HBFC01026472">
    <property type="protein sequence ID" value="CAD8713901.1"/>
    <property type="molecule type" value="Transcribed_RNA"/>
</dbReference>
<evidence type="ECO:0000313" key="2">
    <source>
        <dbReference type="EMBL" id="CAD8713901.1"/>
    </source>
</evidence>
<dbReference type="PANTHER" id="PTHR43364">
    <property type="entry name" value="NADH-SPECIFIC METHYLGLYOXAL REDUCTASE-RELATED"/>
    <property type="match status" value="1"/>
</dbReference>
<organism evidence="2">
    <name type="scientific">Mantoniella antarctica</name>
    <dbReference type="NCBI Taxonomy" id="81844"/>
    <lineage>
        <taxon>Eukaryota</taxon>
        <taxon>Viridiplantae</taxon>
        <taxon>Chlorophyta</taxon>
        <taxon>Mamiellophyceae</taxon>
        <taxon>Mamiellales</taxon>
        <taxon>Mamiellaceae</taxon>
        <taxon>Mantoniella</taxon>
    </lineage>
</organism>
<dbReference type="Pfam" id="PF00248">
    <property type="entry name" value="Aldo_ket_red"/>
    <property type="match status" value="1"/>
</dbReference>
<dbReference type="InterPro" id="IPR036812">
    <property type="entry name" value="NAD(P)_OxRdtase_dom_sf"/>
</dbReference>